<reference evidence="1" key="1">
    <citation type="journal article" date="2022" name="bioRxiv">
        <title>Sequencing and chromosome-scale assembly of the giantPleurodeles waltlgenome.</title>
        <authorList>
            <person name="Brown T."/>
            <person name="Elewa A."/>
            <person name="Iarovenko S."/>
            <person name="Subramanian E."/>
            <person name="Araus A.J."/>
            <person name="Petzold A."/>
            <person name="Susuki M."/>
            <person name="Suzuki K.-i.T."/>
            <person name="Hayashi T."/>
            <person name="Toyoda A."/>
            <person name="Oliveira C."/>
            <person name="Osipova E."/>
            <person name="Leigh N.D."/>
            <person name="Simon A."/>
            <person name="Yun M.H."/>
        </authorList>
    </citation>
    <scope>NUCLEOTIDE SEQUENCE</scope>
    <source>
        <strain evidence="1">20211129_DDA</strain>
        <tissue evidence="1">Liver</tissue>
    </source>
</reference>
<evidence type="ECO:0000313" key="2">
    <source>
        <dbReference type="Proteomes" id="UP001066276"/>
    </source>
</evidence>
<proteinExistence type="predicted"/>
<comment type="caution">
    <text evidence="1">The sequence shown here is derived from an EMBL/GenBank/DDBJ whole genome shotgun (WGS) entry which is preliminary data.</text>
</comment>
<dbReference type="AlphaFoldDB" id="A0AAV7PWL7"/>
<gene>
    <name evidence="1" type="ORF">NDU88_008426</name>
</gene>
<keyword evidence="2" id="KW-1185">Reference proteome</keyword>
<organism evidence="1 2">
    <name type="scientific">Pleurodeles waltl</name>
    <name type="common">Iberian ribbed newt</name>
    <dbReference type="NCBI Taxonomy" id="8319"/>
    <lineage>
        <taxon>Eukaryota</taxon>
        <taxon>Metazoa</taxon>
        <taxon>Chordata</taxon>
        <taxon>Craniata</taxon>
        <taxon>Vertebrata</taxon>
        <taxon>Euteleostomi</taxon>
        <taxon>Amphibia</taxon>
        <taxon>Batrachia</taxon>
        <taxon>Caudata</taxon>
        <taxon>Salamandroidea</taxon>
        <taxon>Salamandridae</taxon>
        <taxon>Pleurodelinae</taxon>
        <taxon>Pleurodeles</taxon>
    </lineage>
</organism>
<accession>A0AAV7PWL7</accession>
<name>A0AAV7PWL7_PLEWA</name>
<protein>
    <submittedName>
        <fullName evidence="1">Uncharacterized protein</fullName>
    </submittedName>
</protein>
<sequence>MRRVSGAFSPVFWLPLPAGDRRALLPTTGTAKHESASPSSQSVCHRLLECEDPVAAPPTASLTEVFGQRLPCCWGQTTLAQDIKVVPRPLSGLEVLNWRTTAAAFPGHVLSAGSLLFLVSGRHVTAVNTRPCGSGGESCSSFSEGCEPLVPGSLPERAALF</sequence>
<dbReference type="EMBL" id="JANPWB010000011">
    <property type="protein sequence ID" value="KAJ1130070.1"/>
    <property type="molecule type" value="Genomic_DNA"/>
</dbReference>
<evidence type="ECO:0000313" key="1">
    <source>
        <dbReference type="EMBL" id="KAJ1130070.1"/>
    </source>
</evidence>
<dbReference type="Proteomes" id="UP001066276">
    <property type="component" value="Chromosome 7"/>
</dbReference>